<dbReference type="GO" id="GO:0009116">
    <property type="term" value="P:nucleoside metabolic process"/>
    <property type="evidence" value="ECO:0007669"/>
    <property type="project" value="InterPro"/>
</dbReference>
<dbReference type="RefSeq" id="WP_173235749.1">
    <property type="nucleotide sequence ID" value="NZ_AP022839.1"/>
</dbReference>
<keyword evidence="2 4" id="KW-0560">Oxidoreductase</keyword>
<evidence type="ECO:0000259" key="5">
    <source>
        <dbReference type="Pfam" id="PF02347"/>
    </source>
</evidence>
<keyword evidence="7" id="KW-1185">Reference proteome</keyword>
<evidence type="ECO:0000256" key="4">
    <source>
        <dbReference type="HAMAP-Rule" id="MF_00712"/>
    </source>
</evidence>
<dbReference type="InterPro" id="IPR015422">
    <property type="entry name" value="PyrdxlP-dep_Trfase_small"/>
</dbReference>
<dbReference type="GO" id="GO:0004375">
    <property type="term" value="F:glycine dehydrogenase (decarboxylating) activity"/>
    <property type="evidence" value="ECO:0007669"/>
    <property type="project" value="UniProtKB-EC"/>
</dbReference>
<dbReference type="Gene3D" id="3.90.1150.10">
    <property type="entry name" value="Aspartate Aminotransferase, domain 1"/>
    <property type="match status" value="1"/>
</dbReference>
<feature type="domain" description="Glycine cleavage system P-protein N-terminal" evidence="5">
    <location>
        <begin position="3"/>
        <end position="442"/>
    </location>
</feature>
<dbReference type="SUPFAM" id="SSF53383">
    <property type="entry name" value="PLP-dependent transferases"/>
    <property type="match status" value="1"/>
</dbReference>
<dbReference type="PANTHER" id="PTHR42806:SF1">
    <property type="entry name" value="GLYCINE DEHYDROGENASE (DECARBOXYLATING)"/>
    <property type="match status" value="1"/>
</dbReference>
<dbReference type="EC" id="1.4.4.2" evidence="4"/>
<comment type="subunit">
    <text evidence="4">The glycine cleavage system is composed of four proteins: P, T, L and H. In this organism, the P 'protein' is a heterodimer of two subunits.</text>
</comment>
<reference evidence="6" key="1">
    <citation type="journal article" date="2020" name="Microbiol. Resour. Announc.">
        <title>Complete Genome Sequence of Novel Psychrotolerant Legionella Strain TUM19329, Isolated from Antarctic Lake Sediment.</title>
        <authorList>
            <person name="Shimada S."/>
            <person name="Nakai R."/>
            <person name="Aoki K."/>
            <person name="Shimoeda N."/>
            <person name="Ohno G."/>
            <person name="Miyazaki Y."/>
            <person name="Kudoh S."/>
            <person name="Imura S."/>
            <person name="Watanabe K."/>
            <person name="Ishii Y."/>
            <person name="Tateda K."/>
        </authorList>
    </citation>
    <scope>NUCLEOTIDE SEQUENCE [LARGE SCALE GENOMIC DNA]</scope>
    <source>
        <strain evidence="6">TUM19329</strain>
    </source>
</reference>
<dbReference type="Gene3D" id="3.40.640.10">
    <property type="entry name" value="Type I PLP-dependent aspartate aminotransferase-like (Major domain)"/>
    <property type="match status" value="1"/>
</dbReference>
<comment type="function">
    <text evidence="1 4">The glycine cleavage system catalyzes the degradation of glycine. The P protein binds the alpha-amino group of glycine through its pyridoxal phosphate cofactor; CO(2) is released and the remaining methylamine moiety is then transferred to the lipoamide cofactor of the H protein.</text>
</comment>
<dbReference type="Proteomes" id="UP000502894">
    <property type="component" value="Chromosome"/>
</dbReference>
<dbReference type="HAMAP" id="MF_00712">
    <property type="entry name" value="GcvPA"/>
    <property type="match status" value="1"/>
</dbReference>
<dbReference type="InterPro" id="IPR049315">
    <property type="entry name" value="GDC-P_N"/>
</dbReference>
<dbReference type="InterPro" id="IPR015421">
    <property type="entry name" value="PyrdxlP-dep_Trfase_major"/>
</dbReference>
<dbReference type="InterPro" id="IPR015424">
    <property type="entry name" value="PyrdxlP-dep_Trfase"/>
</dbReference>
<evidence type="ECO:0000256" key="3">
    <source>
        <dbReference type="ARBA" id="ARBA00049026"/>
    </source>
</evidence>
<organism evidence="6 7">
    <name type="scientific">Legionella antarctica</name>
    <dbReference type="NCBI Taxonomy" id="2708020"/>
    <lineage>
        <taxon>Bacteria</taxon>
        <taxon>Pseudomonadati</taxon>
        <taxon>Pseudomonadota</taxon>
        <taxon>Gammaproteobacteria</taxon>
        <taxon>Legionellales</taxon>
        <taxon>Legionellaceae</taxon>
        <taxon>Legionella</taxon>
    </lineage>
</organism>
<gene>
    <name evidence="4 6" type="primary">gcvPA</name>
    <name evidence="6" type="ORF">TUM19329_02290</name>
</gene>
<dbReference type="InterPro" id="IPR020581">
    <property type="entry name" value="GDC_P"/>
</dbReference>
<name>A0A6F8T093_9GAMM</name>
<dbReference type="KEGG" id="lant:TUM19329_02290"/>
<protein>
    <recommendedName>
        <fullName evidence="4">Probable glycine dehydrogenase (decarboxylating) subunit 1</fullName>
        <ecNumber evidence="4">1.4.4.2</ecNumber>
    </recommendedName>
    <alternativeName>
        <fullName evidence="4">Glycine cleavage system P-protein subunit 1</fullName>
    </alternativeName>
    <alternativeName>
        <fullName evidence="4">Glycine decarboxylase subunit 1</fullName>
    </alternativeName>
    <alternativeName>
        <fullName evidence="4">Glycine dehydrogenase (aminomethyl-transferring) subunit 1</fullName>
    </alternativeName>
</protein>
<dbReference type="AlphaFoldDB" id="A0A6F8T093"/>
<accession>A0A6F8T093</accession>
<sequence length="459" mass="49909">MPFIPHTPEDTKEMLTSIGVNDTQALFDEIPPSLQYAGFQNMPSGINEMGMLKEAHVLANKNRNGICFIGAGCYEHHIPAVVWDIASRGEFLTAYTPYQAEASQGTLQLLYEYQTMICELTGMEVANASMYDGATALAEAVLMAVRVNKHSKTSRVLIAGTVHPFYRETIETIVRNQHIEITTLPFDEQQGITPLSALEQYAGEDITALVIAQPNFFGCLEQIDELSDWAHENKTISVACVNPISLALLKPPGLWGKHGVDIVCGEGQPLGSPMASGGPYFGFLSTRLAHVRQMPGRLIGCTVDKDGKPGFSLTLQAREQHIRRGKATSNICTNQGLLVTAATIHMSLLGAEGLRQVASQCHQNTHELVDALTQIEGVELVFNTPYFHEALIKLNQPVEKVLALLADAGIAGGYAPAVHYSQLTDTLLVCATEMRSTEDITHYADALKAIMNKRGASCS</sequence>
<comment type="catalytic activity">
    <reaction evidence="3 4">
        <text>N(6)-[(R)-lipoyl]-L-lysyl-[glycine-cleavage complex H protein] + glycine + H(+) = N(6)-[(R)-S(8)-aminomethyldihydrolipoyl]-L-lysyl-[glycine-cleavage complex H protein] + CO2</text>
        <dbReference type="Rhea" id="RHEA:24304"/>
        <dbReference type="Rhea" id="RHEA-COMP:10494"/>
        <dbReference type="Rhea" id="RHEA-COMP:10495"/>
        <dbReference type="ChEBI" id="CHEBI:15378"/>
        <dbReference type="ChEBI" id="CHEBI:16526"/>
        <dbReference type="ChEBI" id="CHEBI:57305"/>
        <dbReference type="ChEBI" id="CHEBI:83099"/>
        <dbReference type="ChEBI" id="CHEBI:83143"/>
        <dbReference type="EC" id="1.4.4.2"/>
    </reaction>
</comment>
<dbReference type="PANTHER" id="PTHR42806">
    <property type="entry name" value="GLYCINE CLEAVAGE SYSTEM P-PROTEIN"/>
    <property type="match status" value="1"/>
</dbReference>
<evidence type="ECO:0000256" key="1">
    <source>
        <dbReference type="ARBA" id="ARBA00003788"/>
    </source>
</evidence>
<dbReference type="Pfam" id="PF02347">
    <property type="entry name" value="GDC-P"/>
    <property type="match status" value="1"/>
</dbReference>
<dbReference type="NCBIfam" id="NF001696">
    <property type="entry name" value="PRK00451.1"/>
    <property type="match status" value="1"/>
</dbReference>
<evidence type="ECO:0000313" key="7">
    <source>
        <dbReference type="Proteomes" id="UP000502894"/>
    </source>
</evidence>
<dbReference type="CDD" id="cd00613">
    <property type="entry name" value="GDC-P"/>
    <property type="match status" value="1"/>
</dbReference>
<proteinExistence type="inferred from homology"/>
<comment type="similarity">
    <text evidence="4">Belongs to the GcvP family. N-terminal subunit subfamily.</text>
</comment>
<dbReference type="GO" id="GO:0019464">
    <property type="term" value="P:glycine decarboxylation via glycine cleavage system"/>
    <property type="evidence" value="ECO:0007669"/>
    <property type="project" value="UniProtKB-UniRule"/>
</dbReference>
<dbReference type="InterPro" id="IPR023010">
    <property type="entry name" value="GcvPA"/>
</dbReference>
<evidence type="ECO:0000313" key="6">
    <source>
        <dbReference type="EMBL" id="BCA93868.1"/>
    </source>
</evidence>
<dbReference type="PIRSF" id="PIRSF006815">
    <property type="entry name" value="GcvPA"/>
    <property type="match status" value="1"/>
</dbReference>
<evidence type="ECO:0000256" key="2">
    <source>
        <dbReference type="ARBA" id="ARBA00023002"/>
    </source>
</evidence>
<dbReference type="EMBL" id="AP022839">
    <property type="protein sequence ID" value="BCA93868.1"/>
    <property type="molecule type" value="Genomic_DNA"/>
</dbReference>